<name>A0ABW5KB24_9SPHI</name>
<dbReference type="InterPro" id="IPR006157">
    <property type="entry name" value="FolB_dom"/>
</dbReference>
<sequence length="123" mass="14175">MSQITQEVALTNVRFYAPIGYYAEERLLGNEFFVDVAVRFPFQNPDAEQLSNTINYEGLFAILSRVMKRERLLLESAAEEILSVARDCYSFAVEIDVMIRKTTPPFGKDHAHSSVKLHYRKQL</sequence>
<gene>
    <name evidence="2" type="ORF">ACFSR5_00540</name>
</gene>
<proteinExistence type="predicted"/>
<keyword evidence="2" id="KW-0413">Isomerase</keyword>
<dbReference type="RefSeq" id="WP_380899604.1">
    <property type="nucleotide sequence ID" value="NZ_JBHUEG010000002.1"/>
</dbReference>
<dbReference type="EC" id="4.1.2.25" evidence="2"/>
<dbReference type="SMART" id="SM00905">
    <property type="entry name" value="FolB"/>
    <property type="match status" value="1"/>
</dbReference>
<evidence type="ECO:0000313" key="2">
    <source>
        <dbReference type="EMBL" id="MFD2546122.1"/>
    </source>
</evidence>
<dbReference type="Pfam" id="PF02152">
    <property type="entry name" value="FolB"/>
    <property type="match status" value="1"/>
</dbReference>
<evidence type="ECO:0000259" key="1">
    <source>
        <dbReference type="SMART" id="SM00905"/>
    </source>
</evidence>
<dbReference type="GO" id="GO:0004150">
    <property type="term" value="F:dihydroneopterin aldolase activity"/>
    <property type="evidence" value="ECO:0007669"/>
    <property type="project" value="UniProtKB-EC"/>
</dbReference>
<reference evidence="3" key="1">
    <citation type="journal article" date="2019" name="Int. J. Syst. Evol. Microbiol.">
        <title>The Global Catalogue of Microorganisms (GCM) 10K type strain sequencing project: providing services to taxonomists for standard genome sequencing and annotation.</title>
        <authorList>
            <consortium name="The Broad Institute Genomics Platform"/>
            <consortium name="The Broad Institute Genome Sequencing Center for Infectious Disease"/>
            <person name="Wu L."/>
            <person name="Ma J."/>
        </authorList>
    </citation>
    <scope>NUCLEOTIDE SEQUENCE [LARGE SCALE GENOMIC DNA]</scope>
    <source>
        <strain evidence="3">KCTC 42662</strain>
    </source>
</reference>
<dbReference type="GO" id="GO:0016853">
    <property type="term" value="F:isomerase activity"/>
    <property type="evidence" value="ECO:0007669"/>
    <property type="project" value="UniProtKB-KW"/>
</dbReference>
<accession>A0ABW5KB24</accession>
<protein>
    <submittedName>
        <fullName evidence="2">Dihydroneopterin aldolase</fullName>
        <ecNumber evidence="2">4.1.2.25</ecNumber>
        <ecNumber evidence="2">5.1.99.8</ecNumber>
    </submittedName>
</protein>
<comment type="caution">
    <text evidence="2">The sequence shown here is derived from an EMBL/GenBank/DDBJ whole genome shotgun (WGS) entry which is preliminary data.</text>
</comment>
<evidence type="ECO:0000313" key="3">
    <source>
        <dbReference type="Proteomes" id="UP001597545"/>
    </source>
</evidence>
<dbReference type="EMBL" id="JBHULR010000001">
    <property type="protein sequence ID" value="MFD2546122.1"/>
    <property type="molecule type" value="Genomic_DNA"/>
</dbReference>
<dbReference type="Proteomes" id="UP001597545">
    <property type="component" value="Unassembled WGS sequence"/>
</dbReference>
<dbReference type="EC" id="5.1.99.8" evidence="2"/>
<dbReference type="SUPFAM" id="SSF55620">
    <property type="entry name" value="Tetrahydrobiopterin biosynthesis enzymes-like"/>
    <property type="match status" value="1"/>
</dbReference>
<organism evidence="2 3">
    <name type="scientific">Sphingobacterium suaedae</name>
    <dbReference type="NCBI Taxonomy" id="1686402"/>
    <lineage>
        <taxon>Bacteria</taxon>
        <taxon>Pseudomonadati</taxon>
        <taxon>Bacteroidota</taxon>
        <taxon>Sphingobacteriia</taxon>
        <taxon>Sphingobacteriales</taxon>
        <taxon>Sphingobacteriaceae</taxon>
        <taxon>Sphingobacterium</taxon>
    </lineage>
</organism>
<dbReference type="InterPro" id="IPR043133">
    <property type="entry name" value="GTP-CH-I_C/QueF"/>
</dbReference>
<keyword evidence="2" id="KW-0456">Lyase</keyword>
<keyword evidence="3" id="KW-1185">Reference proteome</keyword>
<dbReference type="Gene3D" id="3.30.1130.10">
    <property type="match status" value="1"/>
</dbReference>
<feature type="domain" description="Dihydroneopterin aldolase/epimerase" evidence="1">
    <location>
        <begin position="8"/>
        <end position="119"/>
    </location>
</feature>